<sequence length="197" mass="22208">MRLTTLISGWFFCDLLAHGREMEQVIARGDNSLLQHSTPELERWFDKPPSELPRQNGFPLAFVLLFFLIAFACNLLTLMSMLPRQTPPTRALLFFLPAILFIFSNLTATWLIARGKTSGLAWYGLVHGVLTVLSAVLLAITVLNGQMHHAVIMLVAMLIMLACRYVLNGRGFILFVLYSRTQRIATLSRGMRIRSGQ</sequence>
<accession>A0A9P3TB09</accession>
<dbReference type="RefSeq" id="WP_047373056.1">
    <property type="nucleotide sequence ID" value="NZ_CABMNU010000005.1"/>
</dbReference>
<reference evidence="2" key="1">
    <citation type="journal article" date="2018" name="Genome Biol.">
        <title>SKESA: strategic k-mer extension for scrupulous assemblies.</title>
        <authorList>
            <person name="Souvorov A."/>
            <person name="Agarwala R."/>
            <person name="Lipman D.J."/>
        </authorList>
    </citation>
    <scope>NUCLEOTIDE SEQUENCE</scope>
    <source>
        <strain evidence="2">CAVp300</strain>
    </source>
</reference>
<keyword evidence="1" id="KW-0812">Transmembrane</keyword>
<evidence type="ECO:0000313" key="2">
    <source>
        <dbReference type="EMBL" id="HAT3584247.1"/>
    </source>
</evidence>
<organism evidence="2 3">
    <name type="scientific">Kluyvera intermedia</name>
    <name type="common">Enterobacter intermedius</name>
    <dbReference type="NCBI Taxonomy" id="61648"/>
    <lineage>
        <taxon>Bacteria</taxon>
        <taxon>Pseudomonadati</taxon>
        <taxon>Pseudomonadota</taxon>
        <taxon>Gammaproteobacteria</taxon>
        <taxon>Enterobacterales</taxon>
        <taxon>Enterobacteriaceae</taxon>
        <taxon>Kluyvera</taxon>
    </lineage>
</organism>
<reference evidence="2" key="2">
    <citation type="submission" date="2020-10" db="EMBL/GenBank/DDBJ databases">
        <authorList>
            <consortium name="NCBI Pathogen Detection Project"/>
        </authorList>
    </citation>
    <scope>NUCLEOTIDE SEQUENCE</scope>
    <source>
        <strain evidence="2">CAVp300</strain>
    </source>
</reference>
<feature type="transmembrane region" description="Helical" evidence="1">
    <location>
        <begin position="58"/>
        <end position="79"/>
    </location>
</feature>
<dbReference type="EMBL" id="DACSUM010000052">
    <property type="protein sequence ID" value="HAT3584247.1"/>
    <property type="molecule type" value="Genomic_DNA"/>
</dbReference>
<evidence type="ECO:0000256" key="1">
    <source>
        <dbReference type="SAM" id="Phobius"/>
    </source>
</evidence>
<keyword evidence="1" id="KW-1133">Transmembrane helix</keyword>
<comment type="caution">
    <text evidence="2">The sequence shown here is derived from an EMBL/GenBank/DDBJ whole genome shotgun (WGS) entry which is preliminary data.</text>
</comment>
<feature type="transmembrane region" description="Helical" evidence="1">
    <location>
        <begin position="91"/>
        <end position="113"/>
    </location>
</feature>
<protein>
    <submittedName>
        <fullName evidence="2">Uncharacterized protein</fullName>
    </submittedName>
</protein>
<evidence type="ECO:0000313" key="3">
    <source>
        <dbReference type="Proteomes" id="UP000867740"/>
    </source>
</evidence>
<dbReference type="AlphaFoldDB" id="A0A9P3TB09"/>
<dbReference type="Proteomes" id="UP000867740">
    <property type="component" value="Unassembled WGS sequence"/>
</dbReference>
<keyword evidence="1" id="KW-0472">Membrane</keyword>
<gene>
    <name evidence="2" type="ORF">I8531_004619</name>
</gene>
<feature type="transmembrane region" description="Helical" evidence="1">
    <location>
        <begin position="150"/>
        <end position="167"/>
    </location>
</feature>
<feature type="transmembrane region" description="Helical" evidence="1">
    <location>
        <begin position="119"/>
        <end position="143"/>
    </location>
</feature>
<name>A0A9P3TB09_KLUIN</name>
<proteinExistence type="predicted"/>